<comment type="caution">
    <text evidence="1">The sequence shown here is derived from an EMBL/GenBank/DDBJ whole genome shotgun (WGS) entry which is preliminary data.</text>
</comment>
<proteinExistence type="predicted"/>
<evidence type="ECO:0000313" key="1">
    <source>
        <dbReference type="EMBL" id="CAJ2669371.1"/>
    </source>
</evidence>
<name>A0ACB0LJG2_TRIPR</name>
<accession>A0ACB0LJG2</accession>
<gene>
    <name evidence="1" type="ORF">MILVUS5_LOCUS33592</name>
</gene>
<evidence type="ECO:0000313" key="2">
    <source>
        <dbReference type="Proteomes" id="UP001177021"/>
    </source>
</evidence>
<dbReference type="EMBL" id="CASHSV030000615">
    <property type="protein sequence ID" value="CAJ2669371.1"/>
    <property type="molecule type" value="Genomic_DNA"/>
</dbReference>
<sequence length="92" mass="10977">MNELEEAIQSINIKKLKKFMEDEEIRHSWLHLQSRVWIGLKPNWLHFKRRDSSLITIQSLCIYKFGASHPILLRYASIHNYPILFLVSCLIL</sequence>
<reference evidence="1" key="1">
    <citation type="submission" date="2023-10" db="EMBL/GenBank/DDBJ databases">
        <authorList>
            <person name="Rodriguez Cubillos JULIANA M."/>
            <person name="De Vega J."/>
        </authorList>
    </citation>
    <scope>NUCLEOTIDE SEQUENCE</scope>
</reference>
<keyword evidence="2" id="KW-1185">Reference proteome</keyword>
<protein>
    <submittedName>
        <fullName evidence="1">Uncharacterized protein</fullName>
    </submittedName>
</protein>
<dbReference type="Proteomes" id="UP001177021">
    <property type="component" value="Unassembled WGS sequence"/>
</dbReference>
<organism evidence="1 2">
    <name type="scientific">Trifolium pratense</name>
    <name type="common">Red clover</name>
    <dbReference type="NCBI Taxonomy" id="57577"/>
    <lineage>
        <taxon>Eukaryota</taxon>
        <taxon>Viridiplantae</taxon>
        <taxon>Streptophyta</taxon>
        <taxon>Embryophyta</taxon>
        <taxon>Tracheophyta</taxon>
        <taxon>Spermatophyta</taxon>
        <taxon>Magnoliopsida</taxon>
        <taxon>eudicotyledons</taxon>
        <taxon>Gunneridae</taxon>
        <taxon>Pentapetalae</taxon>
        <taxon>rosids</taxon>
        <taxon>fabids</taxon>
        <taxon>Fabales</taxon>
        <taxon>Fabaceae</taxon>
        <taxon>Papilionoideae</taxon>
        <taxon>50 kb inversion clade</taxon>
        <taxon>NPAAA clade</taxon>
        <taxon>Hologalegina</taxon>
        <taxon>IRL clade</taxon>
        <taxon>Trifolieae</taxon>
        <taxon>Trifolium</taxon>
    </lineage>
</organism>